<dbReference type="AlphaFoldDB" id="A0A7K0EIT8"/>
<dbReference type="RefSeq" id="WP_154175152.1">
    <property type="nucleotide sequence ID" value="NZ_WJXZ01000006.1"/>
</dbReference>
<gene>
    <name evidence="1" type="ORF">GJJ30_10715</name>
</gene>
<evidence type="ECO:0000313" key="1">
    <source>
        <dbReference type="EMBL" id="MRS61759.1"/>
    </source>
</evidence>
<reference evidence="1 2" key="1">
    <citation type="journal article" date="2018" name="Antonie Van Leeuwenhoek">
        <title>Larkinella terrae sp. nov., isolated from soil on Jeju Island, South Korea.</title>
        <authorList>
            <person name="Ten L.N."/>
            <person name="Jeon J."/>
            <person name="Park S.J."/>
            <person name="Park S."/>
            <person name="Lee S.Y."/>
            <person name="Kim M.K."/>
            <person name="Jung H.Y."/>
        </authorList>
    </citation>
    <scope>NUCLEOTIDE SEQUENCE [LARGE SCALE GENOMIC DNA]</scope>
    <source>
        <strain evidence="1 2">KCTC 52001</strain>
    </source>
</reference>
<comment type="caution">
    <text evidence="1">The sequence shown here is derived from an EMBL/GenBank/DDBJ whole genome shotgun (WGS) entry which is preliminary data.</text>
</comment>
<evidence type="ECO:0000313" key="2">
    <source>
        <dbReference type="Proteomes" id="UP000441754"/>
    </source>
</evidence>
<dbReference type="EMBL" id="WJXZ01000006">
    <property type="protein sequence ID" value="MRS61759.1"/>
    <property type="molecule type" value="Genomic_DNA"/>
</dbReference>
<protein>
    <submittedName>
        <fullName evidence="1">Uncharacterized protein</fullName>
    </submittedName>
</protein>
<keyword evidence="2" id="KW-1185">Reference proteome</keyword>
<sequence length="114" mass="13048">MTDTTQPTPALIAQKAKKPDLFIDIERPKFGTEKYSASISIGNLQGKGDTPTLALKDLKAKAKQLIKKLENIEQMEMYHRQDVFESKMVPGFYGTSHAMSIQTKRKKYERKRPF</sequence>
<accession>A0A7K0EIT8</accession>
<name>A0A7K0EIT8_9BACT</name>
<proteinExistence type="predicted"/>
<dbReference type="Proteomes" id="UP000441754">
    <property type="component" value="Unassembled WGS sequence"/>
</dbReference>
<organism evidence="1 2">
    <name type="scientific">Larkinella terrae</name>
    <dbReference type="NCBI Taxonomy" id="2025311"/>
    <lineage>
        <taxon>Bacteria</taxon>
        <taxon>Pseudomonadati</taxon>
        <taxon>Bacteroidota</taxon>
        <taxon>Cytophagia</taxon>
        <taxon>Cytophagales</taxon>
        <taxon>Spirosomataceae</taxon>
        <taxon>Larkinella</taxon>
    </lineage>
</organism>